<proteinExistence type="predicted"/>
<dbReference type="Proteomes" id="UP000317036">
    <property type="component" value="Unassembled WGS sequence"/>
</dbReference>
<organism evidence="1 2">
    <name type="scientific">Paenibacillus cremeus</name>
    <dbReference type="NCBI Taxonomy" id="2163881"/>
    <lineage>
        <taxon>Bacteria</taxon>
        <taxon>Bacillati</taxon>
        <taxon>Bacillota</taxon>
        <taxon>Bacilli</taxon>
        <taxon>Bacillales</taxon>
        <taxon>Paenibacillaceae</taxon>
        <taxon>Paenibacillus</taxon>
    </lineage>
</organism>
<dbReference type="AlphaFoldDB" id="A0A559K8J8"/>
<evidence type="ECO:0000313" key="1">
    <source>
        <dbReference type="EMBL" id="TVY08449.1"/>
    </source>
</evidence>
<keyword evidence="2" id="KW-1185">Reference proteome</keyword>
<dbReference type="EMBL" id="VNJI01000023">
    <property type="protein sequence ID" value="TVY08449.1"/>
    <property type="molecule type" value="Genomic_DNA"/>
</dbReference>
<sequence length="140" mass="16060">MAELGSTLEIGLVPFEHMANGRVWEEADLLLQELPVEEDEEWTLLTLLANSSSLIRRCLPPEREEALKRLLADLPSQPQRSDRLALLRQAERLVLLSYAVILWYRWRQSASFPPGLRGVAINSVGWVDYKHLWFAEPPSL</sequence>
<comment type="caution">
    <text evidence="1">The sequence shown here is derived from an EMBL/GenBank/DDBJ whole genome shotgun (WGS) entry which is preliminary data.</text>
</comment>
<accession>A0A559K8J8</accession>
<gene>
    <name evidence="1" type="ORF">FPZ49_18615</name>
</gene>
<dbReference type="OrthoDB" id="5894719at2"/>
<reference evidence="1 2" key="1">
    <citation type="submission" date="2019-07" db="EMBL/GenBank/DDBJ databases">
        <authorList>
            <person name="Kim J."/>
        </authorList>
    </citation>
    <scope>NUCLEOTIDE SEQUENCE [LARGE SCALE GENOMIC DNA]</scope>
    <source>
        <strain evidence="1 2">JC52</strain>
    </source>
</reference>
<evidence type="ECO:0000313" key="2">
    <source>
        <dbReference type="Proteomes" id="UP000317036"/>
    </source>
</evidence>
<protein>
    <submittedName>
        <fullName evidence="1">Uncharacterized protein</fullName>
    </submittedName>
</protein>
<name>A0A559K8J8_9BACL</name>
<dbReference type="SUPFAM" id="SSF53850">
    <property type="entry name" value="Periplasmic binding protein-like II"/>
    <property type="match status" value="1"/>
</dbReference>
<dbReference type="RefSeq" id="WP_144849705.1">
    <property type="nucleotide sequence ID" value="NZ_VNJI01000023.1"/>
</dbReference>